<accession>A0A9P9K3M4</accession>
<dbReference type="SUPFAM" id="SSF50985">
    <property type="entry name" value="RCC1/BLIP-II"/>
    <property type="match status" value="1"/>
</dbReference>
<dbReference type="PANTHER" id="PTHR45622:SF58">
    <property type="entry name" value="REGULATOR OF CHROMOSOME CONDENSATION DOMAIN-CONTAINING PROTEIN"/>
    <property type="match status" value="1"/>
</dbReference>
<dbReference type="InterPro" id="IPR051709">
    <property type="entry name" value="Ub-ligase/GTPase-reg"/>
</dbReference>
<dbReference type="PROSITE" id="PS50012">
    <property type="entry name" value="RCC1_3"/>
    <property type="match status" value="2"/>
</dbReference>
<evidence type="ECO:0000256" key="1">
    <source>
        <dbReference type="ARBA" id="ARBA00022737"/>
    </source>
</evidence>
<evidence type="ECO:0000256" key="2">
    <source>
        <dbReference type="PROSITE-ProRule" id="PRU00235"/>
    </source>
</evidence>
<keyword evidence="4" id="KW-1185">Reference proteome</keyword>
<dbReference type="PANTHER" id="PTHR45622">
    <property type="entry name" value="UBIQUITIN-PROTEIN LIGASE E3A-RELATED"/>
    <property type="match status" value="1"/>
</dbReference>
<feature type="repeat" description="RCC1" evidence="2">
    <location>
        <begin position="284"/>
        <end position="339"/>
    </location>
</feature>
<feature type="repeat" description="RCC1" evidence="2">
    <location>
        <begin position="230"/>
        <end position="283"/>
    </location>
</feature>
<dbReference type="EMBL" id="JAGTJS010000015">
    <property type="protein sequence ID" value="KAH7247962.1"/>
    <property type="molecule type" value="Genomic_DNA"/>
</dbReference>
<reference evidence="3" key="1">
    <citation type="journal article" date="2021" name="Nat. Commun.">
        <title>Genetic determinants of endophytism in the Arabidopsis root mycobiome.</title>
        <authorList>
            <person name="Mesny F."/>
            <person name="Miyauchi S."/>
            <person name="Thiergart T."/>
            <person name="Pickel B."/>
            <person name="Atanasova L."/>
            <person name="Karlsson M."/>
            <person name="Huettel B."/>
            <person name="Barry K.W."/>
            <person name="Haridas S."/>
            <person name="Chen C."/>
            <person name="Bauer D."/>
            <person name="Andreopoulos W."/>
            <person name="Pangilinan J."/>
            <person name="LaButti K."/>
            <person name="Riley R."/>
            <person name="Lipzen A."/>
            <person name="Clum A."/>
            <person name="Drula E."/>
            <person name="Henrissat B."/>
            <person name="Kohler A."/>
            <person name="Grigoriev I.V."/>
            <person name="Martin F.M."/>
            <person name="Hacquard S."/>
        </authorList>
    </citation>
    <scope>NUCLEOTIDE SEQUENCE</scope>
    <source>
        <strain evidence="3">FSSC 5 MPI-SDFR-AT-0091</strain>
    </source>
</reference>
<comment type="caution">
    <text evidence="3">The sequence shown here is derived from an EMBL/GenBank/DDBJ whole genome shotgun (WGS) entry which is preliminary data.</text>
</comment>
<keyword evidence="1" id="KW-0677">Repeat</keyword>
<dbReference type="Proteomes" id="UP000736672">
    <property type="component" value="Unassembled WGS sequence"/>
</dbReference>
<evidence type="ECO:0000313" key="3">
    <source>
        <dbReference type="EMBL" id="KAH7247962.1"/>
    </source>
</evidence>
<dbReference type="InterPro" id="IPR000408">
    <property type="entry name" value="Reg_chr_condens"/>
</dbReference>
<dbReference type="Gene3D" id="2.130.10.30">
    <property type="entry name" value="Regulator of chromosome condensation 1/beta-lactamase-inhibitor protein II"/>
    <property type="match status" value="1"/>
</dbReference>
<protein>
    <submittedName>
        <fullName evidence="3">Regulator of chromosome condensation 1/beta-lactamase-inhibitor protein II</fullName>
    </submittedName>
</protein>
<evidence type="ECO:0000313" key="4">
    <source>
        <dbReference type="Proteomes" id="UP000736672"/>
    </source>
</evidence>
<sequence length="343" mass="36914">MELPVRIAPADDAMELYATGFNAWNQLTFDPSAAKDEPDDIFSFTKILGTQRLDRVVSQMCYTAVQREGTWSLAGLSPGTLVSGKADQRYLFDHPSAVSADGRVLTVEGLGRPSQAIVEYPALAAWRANRNTHSWPSESGVRQIAAYDGGFVILHEDTSVSTMGDPRFGDCLGREVDESRYLHRHPTRLMADLHSPADVPSLVSDLSDIGEPIKKVAAGGYTLAALTEGGGLYLWGMQSPGSQSRHQAFTDLSGMPNYVEVDGEKDVQDIALGESHAIALTTDGCVYVVGDNTNGQLGLGSSFKSPVESWVKVPFITPPGWDIVGVEVGPRSSFIVTAKAKPK</sequence>
<dbReference type="OrthoDB" id="5370059at2759"/>
<dbReference type="InterPro" id="IPR009091">
    <property type="entry name" value="RCC1/BLIP-II"/>
</dbReference>
<dbReference type="Pfam" id="PF13540">
    <property type="entry name" value="RCC1_2"/>
    <property type="match status" value="1"/>
</dbReference>
<proteinExistence type="predicted"/>
<dbReference type="AlphaFoldDB" id="A0A9P9K3M4"/>
<organism evidence="3 4">
    <name type="scientific">Fusarium solani</name>
    <name type="common">Filamentous fungus</name>
    <dbReference type="NCBI Taxonomy" id="169388"/>
    <lineage>
        <taxon>Eukaryota</taxon>
        <taxon>Fungi</taxon>
        <taxon>Dikarya</taxon>
        <taxon>Ascomycota</taxon>
        <taxon>Pezizomycotina</taxon>
        <taxon>Sordariomycetes</taxon>
        <taxon>Hypocreomycetidae</taxon>
        <taxon>Hypocreales</taxon>
        <taxon>Nectriaceae</taxon>
        <taxon>Fusarium</taxon>
        <taxon>Fusarium solani species complex</taxon>
    </lineage>
</organism>
<name>A0A9P9K3M4_FUSSL</name>
<gene>
    <name evidence="3" type="ORF">B0J15DRAFT_67702</name>
</gene>